<dbReference type="PANTHER" id="PTHR23017">
    <property type="entry name" value="SERPENTINE RECEPTOR, CLASS X"/>
    <property type="match status" value="1"/>
</dbReference>
<dbReference type="PANTHER" id="PTHR23017:SF3">
    <property type="entry name" value="G-PROTEIN COUPLED RECEPTORS FAMILY 1 PROFILE DOMAIN-CONTAINING PROTEIN"/>
    <property type="match status" value="1"/>
</dbReference>
<evidence type="ECO:0000259" key="2">
    <source>
        <dbReference type="Pfam" id="PF10328"/>
    </source>
</evidence>
<dbReference type="Pfam" id="PF10328">
    <property type="entry name" value="7TM_GPCR_Srx"/>
    <property type="match status" value="1"/>
</dbReference>
<keyword evidence="4" id="KW-1185">Reference proteome</keyword>
<feature type="transmembrane region" description="Helical" evidence="1">
    <location>
        <begin position="6"/>
        <end position="25"/>
    </location>
</feature>
<feature type="non-terminal residue" evidence="3">
    <location>
        <position position="131"/>
    </location>
</feature>
<evidence type="ECO:0000313" key="4">
    <source>
        <dbReference type="Proteomes" id="UP001328107"/>
    </source>
</evidence>
<organism evidence="3 4">
    <name type="scientific">Pristionchus mayeri</name>
    <dbReference type="NCBI Taxonomy" id="1317129"/>
    <lineage>
        <taxon>Eukaryota</taxon>
        <taxon>Metazoa</taxon>
        <taxon>Ecdysozoa</taxon>
        <taxon>Nematoda</taxon>
        <taxon>Chromadorea</taxon>
        <taxon>Rhabditida</taxon>
        <taxon>Rhabditina</taxon>
        <taxon>Diplogasteromorpha</taxon>
        <taxon>Diplogasteroidea</taxon>
        <taxon>Neodiplogasteridae</taxon>
        <taxon>Pristionchus</taxon>
    </lineage>
</organism>
<sequence length="131" mass="15037">YLVSIPNSFDLSVVMMLDVITLLYLHFSHAKKFGYSNRFLHVHRSALALTVILQAFSQSIPLLVTFAAFVFLTPRLEDDFDKFLSTTLIWHFNHLVDGLIIDIFNTRLELFIKRQQAVTTVVPTTSFMPTS</sequence>
<feature type="domain" description="7TM GPCR serpentine receptor class x (Srx)" evidence="2">
    <location>
        <begin position="12"/>
        <end position="105"/>
    </location>
</feature>
<evidence type="ECO:0000256" key="1">
    <source>
        <dbReference type="SAM" id="Phobius"/>
    </source>
</evidence>
<name>A0AAN5IFW8_9BILA</name>
<comment type="caution">
    <text evidence="3">The sequence shown here is derived from an EMBL/GenBank/DDBJ whole genome shotgun (WGS) entry which is preliminary data.</text>
</comment>
<proteinExistence type="predicted"/>
<evidence type="ECO:0000313" key="3">
    <source>
        <dbReference type="EMBL" id="GMR61831.1"/>
    </source>
</evidence>
<dbReference type="Proteomes" id="UP001328107">
    <property type="component" value="Unassembled WGS sequence"/>
</dbReference>
<dbReference type="InterPro" id="IPR019430">
    <property type="entry name" value="7TM_GPCR_serpentine_rcpt_Srx"/>
</dbReference>
<keyword evidence="1" id="KW-0812">Transmembrane</keyword>
<dbReference type="AlphaFoldDB" id="A0AAN5IFW8"/>
<keyword evidence="1" id="KW-1133">Transmembrane helix</keyword>
<keyword evidence="1" id="KW-0472">Membrane</keyword>
<protein>
    <recommendedName>
        <fullName evidence="2">7TM GPCR serpentine receptor class x (Srx) domain-containing protein</fullName>
    </recommendedName>
</protein>
<feature type="non-terminal residue" evidence="3">
    <location>
        <position position="1"/>
    </location>
</feature>
<feature type="transmembrane region" description="Helical" evidence="1">
    <location>
        <begin position="46"/>
        <end position="71"/>
    </location>
</feature>
<accession>A0AAN5IFW8</accession>
<reference evidence="4" key="1">
    <citation type="submission" date="2022-10" db="EMBL/GenBank/DDBJ databases">
        <title>Genome assembly of Pristionchus species.</title>
        <authorList>
            <person name="Yoshida K."/>
            <person name="Sommer R.J."/>
        </authorList>
    </citation>
    <scope>NUCLEOTIDE SEQUENCE [LARGE SCALE GENOMIC DNA]</scope>
    <source>
        <strain evidence="4">RS5460</strain>
    </source>
</reference>
<dbReference type="EMBL" id="BTRK01000006">
    <property type="protein sequence ID" value="GMR61831.1"/>
    <property type="molecule type" value="Genomic_DNA"/>
</dbReference>
<gene>
    <name evidence="3" type="ORF">PMAYCL1PPCAC_32026</name>
</gene>